<sequence length="87" mass="9326">MSAFFWSIRLMVPLSVSIDPPLGTACAGAEAVVSSARHSGNQLADKLIKAAKSALWRAMEMHVFARKSMGVPLMRSGATLAAPVWNR</sequence>
<evidence type="ECO:0000313" key="1">
    <source>
        <dbReference type="EMBL" id="BCZ84068.1"/>
    </source>
</evidence>
<evidence type="ECO:0000313" key="2">
    <source>
        <dbReference type="Proteomes" id="UP001319874"/>
    </source>
</evidence>
<keyword evidence="2" id="KW-1185">Reference proteome</keyword>
<proteinExistence type="predicted"/>
<name>A0ABM7TYK3_9BURK</name>
<protein>
    <recommendedName>
        <fullName evidence="3">Secreted protein</fullName>
    </recommendedName>
</protein>
<organism evidence="1 2">
    <name type="scientific">Paraburkholderia terrae</name>
    <dbReference type="NCBI Taxonomy" id="311230"/>
    <lineage>
        <taxon>Bacteria</taxon>
        <taxon>Pseudomonadati</taxon>
        <taxon>Pseudomonadota</taxon>
        <taxon>Betaproteobacteria</taxon>
        <taxon>Burkholderiales</taxon>
        <taxon>Burkholderiaceae</taxon>
        <taxon>Paraburkholderia</taxon>
    </lineage>
</organism>
<gene>
    <name evidence="1" type="ORF">PTKU64_77430</name>
</gene>
<dbReference type="EMBL" id="AP024957">
    <property type="protein sequence ID" value="BCZ84068.1"/>
    <property type="molecule type" value="Genomic_DNA"/>
</dbReference>
<dbReference type="Proteomes" id="UP001319874">
    <property type="component" value="Chromosome 3"/>
</dbReference>
<accession>A0ABM7TYK3</accession>
<evidence type="ECO:0008006" key="3">
    <source>
        <dbReference type="Google" id="ProtNLM"/>
    </source>
</evidence>
<reference evidence="1 2" key="1">
    <citation type="journal article" date="2022" name="Front. Microbiol.">
        <title>Identification and characterization of a novel class of self-sufficient cytochrome P450 hydroxylase involved in cyclohexanecarboxylate degradation in Paraburkholderia terrae strain KU-64.</title>
        <authorList>
            <person name="Yamamoto T."/>
            <person name="Hasegawa Y."/>
            <person name="Iwaki H."/>
        </authorList>
    </citation>
    <scope>NUCLEOTIDE SEQUENCE [LARGE SCALE GENOMIC DNA]</scope>
    <source>
        <strain evidence="1 2">KU-64</strain>
    </source>
</reference>